<comment type="caution">
    <text evidence="1">The sequence shown here is derived from an EMBL/GenBank/DDBJ whole genome shotgun (WGS) entry which is preliminary data.</text>
</comment>
<name>A0AAN8D856_CHAGU</name>
<evidence type="ECO:0000313" key="1">
    <source>
        <dbReference type="EMBL" id="KAK5918566.1"/>
    </source>
</evidence>
<evidence type="ECO:0000313" key="2">
    <source>
        <dbReference type="Proteomes" id="UP001331515"/>
    </source>
</evidence>
<protein>
    <submittedName>
        <fullName evidence="1">Uncharacterized protein</fullName>
    </submittedName>
</protein>
<dbReference type="Proteomes" id="UP001331515">
    <property type="component" value="Unassembled WGS sequence"/>
</dbReference>
<proteinExistence type="predicted"/>
<reference evidence="1 2" key="1">
    <citation type="journal article" date="2023" name="Mol. Biol. Evol.">
        <title>Genomics of Secondarily Temperate Adaptation in the Only Non-Antarctic Icefish.</title>
        <authorList>
            <person name="Rivera-Colon A.G."/>
            <person name="Rayamajhi N."/>
            <person name="Minhas B.F."/>
            <person name="Madrigal G."/>
            <person name="Bilyk K.T."/>
            <person name="Yoon V."/>
            <person name="Hune M."/>
            <person name="Gregory S."/>
            <person name="Cheng C.H.C."/>
            <person name="Catchen J.M."/>
        </authorList>
    </citation>
    <scope>NUCLEOTIDE SEQUENCE [LARGE SCALE GENOMIC DNA]</scope>
    <source>
        <tissue evidence="1">White muscle</tissue>
    </source>
</reference>
<sequence>MSIREIHQELETCSGSVALNPHILSNSRLIWVQYAHITQPTSCHGPLPCATALWLPTSSVSEVEKEVTEPSAHALVRGVTESGQELAWFAPEDAARMNKTADRHRRAGQPARQSRAEVWLSTIICPCVGLQSWLRCLWVPFP</sequence>
<organism evidence="1 2">
    <name type="scientific">Champsocephalus gunnari</name>
    <name type="common">Mackerel icefish</name>
    <dbReference type="NCBI Taxonomy" id="52237"/>
    <lineage>
        <taxon>Eukaryota</taxon>
        <taxon>Metazoa</taxon>
        <taxon>Chordata</taxon>
        <taxon>Craniata</taxon>
        <taxon>Vertebrata</taxon>
        <taxon>Euteleostomi</taxon>
        <taxon>Actinopterygii</taxon>
        <taxon>Neopterygii</taxon>
        <taxon>Teleostei</taxon>
        <taxon>Neoteleostei</taxon>
        <taxon>Acanthomorphata</taxon>
        <taxon>Eupercaria</taxon>
        <taxon>Perciformes</taxon>
        <taxon>Notothenioidei</taxon>
        <taxon>Channichthyidae</taxon>
        <taxon>Champsocephalus</taxon>
    </lineage>
</organism>
<dbReference type="AlphaFoldDB" id="A0AAN8D856"/>
<gene>
    <name evidence="1" type="ORF">CgunFtcFv8_003318</name>
</gene>
<dbReference type="EMBL" id="JAURVH010001525">
    <property type="protein sequence ID" value="KAK5918566.1"/>
    <property type="molecule type" value="Genomic_DNA"/>
</dbReference>
<accession>A0AAN8D856</accession>
<keyword evidence="2" id="KW-1185">Reference proteome</keyword>